<dbReference type="OrthoDB" id="9759743at2"/>
<accession>A0A4R6EGU8</accession>
<proteinExistence type="predicted"/>
<evidence type="ECO:0000256" key="1">
    <source>
        <dbReference type="SAM" id="MobiDB-lite"/>
    </source>
</evidence>
<reference evidence="2 3" key="1">
    <citation type="submission" date="2019-03" db="EMBL/GenBank/DDBJ databases">
        <title>Genomic Encyclopedia of Type Strains, Phase IV (KMG-IV): sequencing the most valuable type-strain genomes for metagenomic binning, comparative biology and taxonomic classification.</title>
        <authorList>
            <person name="Goeker M."/>
        </authorList>
    </citation>
    <scope>NUCLEOTIDE SEQUENCE [LARGE SCALE GENOMIC DNA]</scope>
    <source>
        <strain evidence="2 3">DSM 12121</strain>
    </source>
</reference>
<name>A0A4R6EGU8_9RHOO</name>
<comment type="caution">
    <text evidence="2">The sequence shown here is derived from an EMBL/GenBank/DDBJ whole genome shotgun (WGS) entry which is preliminary data.</text>
</comment>
<gene>
    <name evidence="2" type="ORF">C7389_101117</name>
</gene>
<evidence type="ECO:0000313" key="2">
    <source>
        <dbReference type="EMBL" id="TDN56738.1"/>
    </source>
</evidence>
<keyword evidence="3" id="KW-1185">Reference proteome</keyword>
<dbReference type="EMBL" id="SNVV01000001">
    <property type="protein sequence ID" value="TDN56738.1"/>
    <property type="molecule type" value="Genomic_DNA"/>
</dbReference>
<evidence type="ECO:0000313" key="3">
    <source>
        <dbReference type="Proteomes" id="UP000295129"/>
    </source>
</evidence>
<feature type="region of interest" description="Disordered" evidence="1">
    <location>
        <begin position="21"/>
        <end position="57"/>
    </location>
</feature>
<dbReference type="AlphaFoldDB" id="A0A4R6EGU8"/>
<sequence>MDLAPPYPIWVSIGAYSDSADRSEDQVQFGSEPPADVQHARLPEQAGVQHPQPQRTAQDVREARQRIAAQFALRHRLPNTIVPILGAGLLADRIGPDLAVCFCTAAGLLMAAMLWQTRRLLPLRAA</sequence>
<dbReference type="RefSeq" id="WP_133587323.1">
    <property type="nucleotide sequence ID" value="NZ_SNVV01000001.1"/>
</dbReference>
<protein>
    <submittedName>
        <fullName evidence="2">Uncharacterized protein</fullName>
    </submittedName>
</protein>
<organism evidence="2 3">
    <name type="scientific">Azoarcus indigens</name>
    <dbReference type="NCBI Taxonomy" id="29545"/>
    <lineage>
        <taxon>Bacteria</taxon>
        <taxon>Pseudomonadati</taxon>
        <taxon>Pseudomonadota</taxon>
        <taxon>Betaproteobacteria</taxon>
        <taxon>Rhodocyclales</taxon>
        <taxon>Zoogloeaceae</taxon>
        <taxon>Azoarcus</taxon>
    </lineage>
</organism>
<dbReference type="Proteomes" id="UP000295129">
    <property type="component" value="Unassembled WGS sequence"/>
</dbReference>